<sequence>MTSMLCVTFEKAELIGILANVIFLSVGGYLLYLVIRALKKYIGQK</sequence>
<keyword evidence="1" id="KW-0812">Transmembrane</keyword>
<dbReference type="AlphaFoldDB" id="A0A916NEA6"/>
<evidence type="ECO:0000256" key="1">
    <source>
        <dbReference type="SAM" id="Phobius"/>
    </source>
</evidence>
<keyword evidence="3" id="KW-1185">Reference proteome</keyword>
<feature type="transmembrane region" description="Helical" evidence="1">
    <location>
        <begin position="14"/>
        <end position="35"/>
    </location>
</feature>
<keyword evidence="1" id="KW-0472">Membrane</keyword>
<dbReference type="EMBL" id="CAJRAF010000002">
    <property type="protein sequence ID" value="CAG5012924.1"/>
    <property type="molecule type" value="Genomic_DNA"/>
</dbReference>
<name>A0A916NEA6_9BACT</name>
<evidence type="ECO:0000313" key="2">
    <source>
        <dbReference type="EMBL" id="CAG5012924.1"/>
    </source>
</evidence>
<evidence type="ECO:0000313" key="3">
    <source>
        <dbReference type="Proteomes" id="UP000680038"/>
    </source>
</evidence>
<organism evidence="2 3">
    <name type="scientific">Dyadobacter helix</name>
    <dbReference type="NCBI Taxonomy" id="2822344"/>
    <lineage>
        <taxon>Bacteria</taxon>
        <taxon>Pseudomonadati</taxon>
        <taxon>Bacteroidota</taxon>
        <taxon>Cytophagia</taxon>
        <taxon>Cytophagales</taxon>
        <taxon>Spirosomataceae</taxon>
        <taxon>Dyadobacter</taxon>
    </lineage>
</organism>
<dbReference type="Proteomes" id="UP000680038">
    <property type="component" value="Unassembled WGS sequence"/>
</dbReference>
<reference evidence="2" key="1">
    <citation type="submission" date="2021-04" db="EMBL/GenBank/DDBJ databases">
        <authorList>
            <person name="Rodrigo-Torres L."/>
            <person name="Arahal R. D."/>
            <person name="Lucena T."/>
        </authorList>
    </citation>
    <scope>NUCLEOTIDE SEQUENCE</scope>
    <source>
        <strain evidence="2">CECT 9275</strain>
    </source>
</reference>
<gene>
    <name evidence="2" type="ORF">DYBT9275_05283</name>
</gene>
<comment type="caution">
    <text evidence="2">The sequence shown here is derived from an EMBL/GenBank/DDBJ whole genome shotgun (WGS) entry which is preliminary data.</text>
</comment>
<proteinExistence type="predicted"/>
<protein>
    <submittedName>
        <fullName evidence="2">Uncharacterized protein</fullName>
    </submittedName>
</protein>
<accession>A0A916NEA6</accession>
<keyword evidence="1" id="KW-1133">Transmembrane helix</keyword>